<feature type="domain" description="ABM" evidence="1">
    <location>
        <begin position="8"/>
        <end position="70"/>
    </location>
</feature>
<dbReference type="Gene3D" id="3.30.70.100">
    <property type="match status" value="1"/>
</dbReference>
<organism evidence="2 3">
    <name type="scientific">Alloalcanivorax balearicus MACL04</name>
    <dbReference type="NCBI Taxonomy" id="1177182"/>
    <lineage>
        <taxon>Bacteria</taxon>
        <taxon>Pseudomonadati</taxon>
        <taxon>Pseudomonadota</taxon>
        <taxon>Gammaproteobacteria</taxon>
        <taxon>Oceanospirillales</taxon>
        <taxon>Alcanivoracaceae</taxon>
        <taxon>Alloalcanivorax</taxon>
    </lineage>
</organism>
<dbReference type="RefSeq" id="WP_316252602.1">
    <property type="nucleotide sequence ID" value="NZ_ARXS01000013.1"/>
</dbReference>
<keyword evidence="3" id="KW-1185">Reference proteome</keyword>
<dbReference type="InterPro" id="IPR011008">
    <property type="entry name" value="Dimeric_a/b-barrel"/>
</dbReference>
<gene>
    <name evidence="2" type="ORF">MA04_02450</name>
</gene>
<proteinExistence type="predicted"/>
<protein>
    <recommendedName>
        <fullName evidence="1">ABM domain-containing protein</fullName>
    </recommendedName>
</protein>
<dbReference type="SUPFAM" id="SSF54909">
    <property type="entry name" value="Dimeric alpha+beta barrel"/>
    <property type="match status" value="1"/>
</dbReference>
<name>A0ABT2R047_9GAMM</name>
<evidence type="ECO:0000313" key="2">
    <source>
        <dbReference type="EMBL" id="MCU5783150.1"/>
    </source>
</evidence>
<accession>A0ABT2R047</accession>
<comment type="caution">
    <text evidence="2">The sequence shown here is derived from an EMBL/GenBank/DDBJ whole genome shotgun (WGS) entry which is preliminary data.</text>
</comment>
<sequence length="92" mass="10625">MSKVILKGYIVVPEPDLEAVKAELAKHIDSTLREPGCLFFEVSQDVSNPYRFNVHEVFSDNDAFEAHQARVRQSKWGKVSARVERHYKVSHR</sequence>
<dbReference type="Pfam" id="PF03992">
    <property type="entry name" value="ABM"/>
    <property type="match status" value="1"/>
</dbReference>
<dbReference type="Proteomes" id="UP001064106">
    <property type="component" value="Unassembled WGS sequence"/>
</dbReference>
<dbReference type="EMBL" id="ARXS01000013">
    <property type="protein sequence ID" value="MCU5783150.1"/>
    <property type="molecule type" value="Genomic_DNA"/>
</dbReference>
<dbReference type="InterPro" id="IPR007138">
    <property type="entry name" value="ABM_dom"/>
</dbReference>
<reference evidence="2" key="1">
    <citation type="submission" date="2012-09" db="EMBL/GenBank/DDBJ databases">
        <title>Genome Sequence of alkane-degrading Bacterium Alcanivorax balearicus MACL04.</title>
        <authorList>
            <person name="Lai Q."/>
            <person name="Shao Z."/>
        </authorList>
    </citation>
    <scope>NUCLEOTIDE SEQUENCE</scope>
    <source>
        <strain evidence="2">MACL04</strain>
    </source>
</reference>
<evidence type="ECO:0000259" key="1">
    <source>
        <dbReference type="Pfam" id="PF03992"/>
    </source>
</evidence>
<evidence type="ECO:0000313" key="3">
    <source>
        <dbReference type="Proteomes" id="UP001064106"/>
    </source>
</evidence>